<dbReference type="AlphaFoldDB" id="A0A7C4MMW3"/>
<dbReference type="InterPro" id="IPR036679">
    <property type="entry name" value="FlgN-like_sf"/>
</dbReference>
<sequence>MNTSLNPIGDSFVDLMEQLVGQYRRLADLLLQEEQAIVAFSVQAFHRVREEKQIQVVRIQAIDSKRKVFLKKLAAEFGIPAASLTLSKIAERLEAPLAERIRHLSAELKAVLDIVVERNQKNDNLIGYSLALIRSSIDFLTHLMIPAPVYGKNGGVVPSKGSGLRLRSMA</sequence>
<keyword evidence="4" id="KW-0282">Flagellum</keyword>
<dbReference type="InterPro" id="IPR007809">
    <property type="entry name" value="FlgN-like"/>
</dbReference>
<keyword evidence="4" id="KW-0966">Cell projection</keyword>
<dbReference type="EMBL" id="DSUH01000223">
    <property type="protein sequence ID" value="HGU33080.1"/>
    <property type="molecule type" value="Genomic_DNA"/>
</dbReference>
<organism evidence="4">
    <name type="scientific">Desulfatirhabdium butyrativorans</name>
    <dbReference type="NCBI Taxonomy" id="340467"/>
    <lineage>
        <taxon>Bacteria</taxon>
        <taxon>Pseudomonadati</taxon>
        <taxon>Thermodesulfobacteriota</taxon>
        <taxon>Desulfobacteria</taxon>
        <taxon>Desulfobacterales</taxon>
        <taxon>Desulfatirhabdiaceae</taxon>
        <taxon>Desulfatirhabdium</taxon>
    </lineage>
</organism>
<evidence type="ECO:0000256" key="2">
    <source>
        <dbReference type="ARBA" id="ARBA00007703"/>
    </source>
</evidence>
<dbReference type="Gene3D" id="1.20.58.300">
    <property type="entry name" value="FlgN-like"/>
    <property type="match status" value="1"/>
</dbReference>
<proteinExistence type="inferred from homology"/>
<gene>
    <name evidence="4" type="ORF">ENS29_09520</name>
</gene>
<reference evidence="4" key="1">
    <citation type="journal article" date="2020" name="mSystems">
        <title>Genome- and Community-Level Interaction Insights into Carbon Utilization and Element Cycling Functions of Hydrothermarchaeota in Hydrothermal Sediment.</title>
        <authorList>
            <person name="Zhou Z."/>
            <person name="Liu Y."/>
            <person name="Xu W."/>
            <person name="Pan J."/>
            <person name="Luo Z.H."/>
            <person name="Li M."/>
        </authorList>
    </citation>
    <scope>NUCLEOTIDE SEQUENCE [LARGE SCALE GENOMIC DNA]</scope>
    <source>
        <strain evidence="4">SpSt-477</strain>
    </source>
</reference>
<comment type="caution">
    <text evidence="4">The sequence shown here is derived from an EMBL/GenBank/DDBJ whole genome shotgun (WGS) entry which is preliminary data.</text>
</comment>
<keyword evidence="4" id="KW-0969">Cilium</keyword>
<dbReference type="GO" id="GO:0044780">
    <property type="term" value="P:bacterial-type flagellum assembly"/>
    <property type="evidence" value="ECO:0007669"/>
    <property type="project" value="InterPro"/>
</dbReference>
<name>A0A7C4MMW3_9BACT</name>
<keyword evidence="3" id="KW-1005">Bacterial flagellum biogenesis</keyword>
<comment type="function">
    <text evidence="1">Required for the efficient initiation of filament assembly.</text>
</comment>
<dbReference type="SUPFAM" id="SSF140566">
    <property type="entry name" value="FlgN-like"/>
    <property type="match status" value="1"/>
</dbReference>
<accession>A0A7C4MMW3</accession>
<dbReference type="Pfam" id="PF05130">
    <property type="entry name" value="FlgN"/>
    <property type="match status" value="1"/>
</dbReference>
<protein>
    <submittedName>
        <fullName evidence="4">Flagellar protein FlgN</fullName>
    </submittedName>
</protein>
<evidence type="ECO:0000256" key="3">
    <source>
        <dbReference type="ARBA" id="ARBA00022795"/>
    </source>
</evidence>
<evidence type="ECO:0000313" key="4">
    <source>
        <dbReference type="EMBL" id="HGU33080.1"/>
    </source>
</evidence>
<comment type="similarity">
    <text evidence="2">Belongs to the FlgN family.</text>
</comment>
<evidence type="ECO:0000256" key="1">
    <source>
        <dbReference type="ARBA" id="ARBA00002397"/>
    </source>
</evidence>